<keyword evidence="2" id="KW-1185">Reference proteome</keyword>
<name>A0A9D4WSF6_PEA</name>
<dbReference type="PANTHER" id="PTHR35503">
    <property type="entry name" value="OSJNBA0006M15.15 PROTEIN"/>
    <property type="match status" value="1"/>
</dbReference>
<accession>A0A9D4WSF6</accession>
<evidence type="ECO:0008006" key="3">
    <source>
        <dbReference type="Google" id="ProtNLM"/>
    </source>
</evidence>
<proteinExistence type="predicted"/>
<dbReference type="AlphaFoldDB" id="A0A9D4WSF6"/>
<dbReference type="Gene3D" id="2.60.40.150">
    <property type="entry name" value="C2 domain"/>
    <property type="match status" value="1"/>
</dbReference>
<reference evidence="1 2" key="1">
    <citation type="journal article" date="2022" name="Nat. Genet.">
        <title>Improved pea reference genome and pan-genome highlight genomic features and evolutionary characteristics.</title>
        <authorList>
            <person name="Yang T."/>
            <person name="Liu R."/>
            <person name="Luo Y."/>
            <person name="Hu S."/>
            <person name="Wang D."/>
            <person name="Wang C."/>
            <person name="Pandey M.K."/>
            <person name="Ge S."/>
            <person name="Xu Q."/>
            <person name="Li N."/>
            <person name="Li G."/>
            <person name="Huang Y."/>
            <person name="Saxena R.K."/>
            <person name="Ji Y."/>
            <person name="Li M."/>
            <person name="Yan X."/>
            <person name="He Y."/>
            <person name="Liu Y."/>
            <person name="Wang X."/>
            <person name="Xiang C."/>
            <person name="Varshney R.K."/>
            <person name="Ding H."/>
            <person name="Gao S."/>
            <person name="Zong X."/>
        </authorList>
    </citation>
    <scope>NUCLEOTIDE SEQUENCE [LARGE SCALE GENOMIC DNA]</scope>
    <source>
        <strain evidence="1 2">cv. Zhongwan 6</strain>
    </source>
</reference>
<evidence type="ECO:0000313" key="1">
    <source>
        <dbReference type="EMBL" id="KAI5406045.1"/>
    </source>
</evidence>
<gene>
    <name evidence="1" type="ORF">KIW84_052704</name>
</gene>
<dbReference type="PANTHER" id="PTHR35503:SF2">
    <property type="entry name" value="OS04G0455700 PROTEIN"/>
    <property type="match status" value="1"/>
</dbReference>
<dbReference type="Gramene" id="Psat05G0270400-T1">
    <property type="protein sequence ID" value="KAI5406045.1"/>
    <property type="gene ID" value="KIW84_052704"/>
</dbReference>
<protein>
    <recommendedName>
        <fullName evidence="3">C2 domain-containing protein</fullName>
    </recommendedName>
</protein>
<comment type="caution">
    <text evidence="1">The sequence shown here is derived from an EMBL/GenBank/DDBJ whole genome shotgun (WGS) entry which is preliminary data.</text>
</comment>
<dbReference type="InterPro" id="IPR035892">
    <property type="entry name" value="C2_domain_sf"/>
</dbReference>
<evidence type="ECO:0000313" key="2">
    <source>
        <dbReference type="Proteomes" id="UP001058974"/>
    </source>
</evidence>
<dbReference type="Proteomes" id="UP001058974">
    <property type="component" value="Chromosome 5"/>
</dbReference>
<dbReference type="EMBL" id="JAMSHJ010000005">
    <property type="protein sequence ID" value="KAI5406045.1"/>
    <property type="molecule type" value="Genomic_DNA"/>
</dbReference>
<organism evidence="1 2">
    <name type="scientific">Pisum sativum</name>
    <name type="common">Garden pea</name>
    <name type="synonym">Lathyrus oleraceus</name>
    <dbReference type="NCBI Taxonomy" id="3888"/>
    <lineage>
        <taxon>Eukaryota</taxon>
        <taxon>Viridiplantae</taxon>
        <taxon>Streptophyta</taxon>
        <taxon>Embryophyta</taxon>
        <taxon>Tracheophyta</taxon>
        <taxon>Spermatophyta</taxon>
        <taxon>Magnoliopsida</taxon>
        <taxon>eudicotyledons</taxon>
        <taxon>Gunneridae</taxon>
        <taxon>Pentapetalae</taxon>
        <taxon>rosids</taxon>
        <taxon>fabids</taxon>
        <taxon>Fabales</taxon>
        <taxon>Fabaceae</taxon>
        <taxon>Papilionoideae</taxon>
        <taxon>50 kb inversion clade</taxon>
        <taxon>NPAAA clade</taxon>
        <taxon>Hologalegina</taxon>
        <taxon>IRL clade</taxon>
        <taxon>Fabeae</taxon>
        <taxon>Lathyrus</taxon>
    </lineage>
</organism>
<sequence length="253" mass="29246">MSFSHTSGKIAENNNDRMRLGHEIQHRYVRHERARLQIEKARVRWGTVSRPLDRETSTSRSCLSHRFSSQGHISPTHVYREEASDGVPSFVNSYLEWLYVPTGNNKRIQLNSKNVWDESFNLDCSCPQEFLENLNQQSLVLELRQRKMWGSQLIGKGEIPWKVILQSQNMELKKWLKMDLVSGSDCKEVTLRTPEVEVEIKVRVSSVAEMEKQNKKSFNNWNECGCKSGHDHNAWCNAEDCDMFALGAALEAF</sequence>